<dbReference type="GO" id="GO:0008234">
    <property type="term" value="F:cysteine-type peptidase activity"/>
    <property type="evidence" value="ECO:0007669"/>
    <property type="project" value="UniProtKB-KW"/>
</dbReference>
<keyword evidence="2" id="KW-0645">Protease</keyword>
<evidence type="ECO:0000256" key="2">
    <source>
        <dbReference type="ARBA" id="ARBA00022670"/>
    </source>
</evidence>
<feature type="domain" description="NlpC/P60" evidence="6">
    <location>
        <begin position="1247"/>
        <end position="1371"/>
    </location>
</feature>
<organism evidence="7 8">
    <name type="scientific">Dorea formicigenerans</name>
    <dbReference type="NCBI Taxonomy" id="39486"/>
    <lineage>
        <taxon>Bacteria</taxon>
        <taxon>Bacillati</taxon>
        <taxon>Bacillota</taxon>
        <taxon>Clostridia</taxon>
        <taxon>Lachnospirales</taxon>
        <taxon>Lachnospiraceae</taxon>
        <taxon>Dorea</taxon>
    </lineage>
</organism>
<dbReference type="SUPFAM" id="SSF51261">
    <property type="entry name" value="Duplicated hybrid motif"/>
    <property type="match status" value="1"/>
</dbReference>
<feature type="compositionally biased region" description="Basic and acidic residues" evidence="5">
    <location>
        <begin position="171"/>
        <end position="198"/>
    </location>
</feature>
<feature type="compositionally biased region" description="Basic and acidic residues" evidence="5">
    <location>
        <begin position="552"/>
        <end position="574"/>
    </location>
</feature>
<dbReference type="InterPro" id="IPR016047">
    <property type="entry name" value="M23ase_b-sheet_dom"/>
</dbReference>
<feature type="compositionally biased region" description="Polar residues" evidence="5">
    <location>
        <begin position="100"/>
        <end position="111"/>
    </location>
</feature>
<feature type="compositionally biased region" description="Low complexity" evidence="5">
    <location>
        <begin position="740"/>
        <end position="751"/>
    </location>
</feature>
<feature type="compositionally biased region" description="Polar residues" evidence="5">
    <location>
        <begin position="210"/>
        <end position="219"/>
    </location>
</feature>
<reference evidence="7 8" key="1">
    <citation type="submission" date="2020-04" db="EMBL/GenBank/DDBJ databases">
        <authorList>
            <person name="Hitch T.C.A."/>
            <person name="Wylensek D."/>
            <person name="Clavel T."/>
        </authorList>
    </citation>
    <scope>NUCLEOTIDE SEQUENCE [LARGE SCALE GENOMIC DNA]</scope>
    <source>
        <strain evidence="7 8">BSM-383-APC-5F</strain>
    </source>
</reference>
<feature type="compositionally biased region" description="Basic and acidic residues" evidence="5">
    <location>
        <begin position="608"/>
        <end position="634"/>
    </location>
</feature>
<dbReference type="InterPro" id="IPR011055">
    <property type="entry name" value="Dup_hybrid_motif"/>
</dbReference>
<feature type="compositionally biased region" description="Low complexity" evidence="5">
    <location>
        <begin position="768"/>
        <end position="792"/>
    </location>
</feature>
<dbReference type="GO" id="GO:0006508">
    <property type="term" value="P:proteolysis"/>
    <property type="evidence" value="ECO:0007669"/>
    <property type="project" value="UniProtKB-KW"/>
</dbReference>
<dbReference type="InterPro" id="IPR038765">
    <property type="entry name" value="Papain-like_cys_pep_sf"/>
</dbReference>
<dbReference type="InterPro" id="IPR059180">
    <property type="entry name" value="3D_YorM"/>
</dbReference>
<evidence type="ECO:0000256" key="1">
    <source>
        <dbReference type="ARBA" id="ARBA00007074"/>
    </source>
</evidence>
<keyword evidence="3" id="KW-0378">Hydrolase</keyword>
<feature type="compositionally biased region" description="Basic and acidic residues" evidence="5">
    <location>
        <begin position="411"/>
        <end position="432"/>
    </location>
</feature>
<proteinExistence type="inferred from homology"/>
<comment type="similarity">
    <text evidence="1">Belongs to the peptidase C40 family.</text>
</comment>
<feature type="compositionally biased region" description="Polar residues" evidence="5">
    <location>
        <begin position="492"/>
        <end position="511"/>
    </location>
</feature>
<dbReference type="Proteomes" id="UP000580130">
    <property type="component" value="Unassembled WGS sequence"/>
</dbReference>
<dbReference type="SUPFAM" id="SSF54001">
    <property type="entry name" value="Cysteine proteinases"/>
    <property type="match status" value="1"/>
</dbReference>
<dbReference type="EMBL" id="JABAFX010000021">
    <property type="protein sequence ID" value="NME57604.1"/>
    <property type="molecule type" value="Genomic_DNA"/>
</dbReference>
<comment type="caution">
    <text evidence="7">The sequence shown here is derived from an EMBL/GenBank/DDBJ whole genome shotgun (WGS) entry which is preliminary data.</text>
</comment>
<feature type="region of interest" description="Disordered" evidence="5">
    <location>
        <begin position="1"/>
        <end position="673"/>
    </location>
</feature>
<feature type="region of interest" description="Disordered" evidence="5">
    <location>
        <begin position="767"/>
        <end position="792"/>
    </location>
</feature>
<evidence type="ECO:0000256" key="3">
    <source>
        <dbReference type="ARBA" id="ARBA00022801"/>
    </source>
</evidence>
<feature type="compositionally biased region" description="Polar residues" evidence="5">
    <location>
        <begin position="433"/>
        <end position="442"/>
    </location>
</feature>
<name>A0A848CIP9_9FIRM</name>
<feature type="compositionally biased region" description="Basic and acidic residues" evidence="5">
    <location>
        <begin position="233"/>
        <end position="249"/>
    </location>
</feature>
<dbReference type="NCBIfam" id="NF045974">
    <property type="entry name" value="conju_CD1108"/>
    <property type="match status" value="1"/>
</dbReference>
<protein>
    <submittedName>
        <fullName evidence="7">Peptidoglycan DD-metalloendopeptidase family protein</fullName>
    </submittedName>
</protein>
<dbReference type="Pfam" id="PF00877">
    <property type="entry name" value="NLPC_P60"/>
    <property type="match status" value="1"/>
</dbReference>
<evidence type="ECO:0000313" key="7">
    <source>
        <dbReference type="EMBL" id="NME57604.1"/>
    </source>
</evidence>
<feature type="compositionally biased region" description="Basic and acidic residues" evidence="5">
    <location>
        <begin position="443"/>
        <end position="466"/>
    </location>
</feature>
<gene>
    <name evidence="7" type="ORF">HF855_09270</name>
</gene>
<dbReference type="PROSITE" id="PS51935">
    <property type="entry name" value="NLPC_P60"/>
    <property type="match status" value="1"/>
</dbReference>
<feature type="compositionally biased region" description="Polar residues" evidence="5">
    <location>
        <begin position="322"/>
        <end position="340"/>
    </location>
</feature>
<dbReference type="PANTHER" id="PTHR47053:SF1">
    <property type="entry name" value="MUREIN DD-ENDOPEPTIDASE MEPH-RELATED"/>
    <property type="match status" value="1"/>
</dbReference>
<evidence type="ECO:0000313" key="8">
    <source>
        <dbReference type="Proteomes" id="UP000580130"/>
    </source>
</evidence>
<evidence type="ECO:0000256" key="5">
    <source>
        <dbReference type="SAM" id="MobiDB-lite"/>
    </source>
</evidence>
<dbReference type="CDD" id="cd14667">
    <property type="entry name" value="3D_containing_proteins"/>
    <property type="match status" value="1"/>
</dbReference>
<feature type="region of interest" description="Disordered" evidence="5">
    <location>
        <begin position="707"/>
        <end position="752"/>
    </location>
</feature>
<dbReference type="Gene3D" id="3.90.1720.10">
    <property type="entry name" value="endopeptidase domain like (from Nostoc punctiforme)"/>
    <property type="match status" value="1"/>
</dbReference>
<evidence type="ECO:0000259" key="6">
    <source>
        <dbReference type="PROSITE" id="PS51935"/>
    </source>
</evidence>
<accession>A0A848CIP9</accession>
<keyword evidence="4" id="KW-0788">Thiol protease</keyword>
<evidence type="ECO:0000256" key="4">
    <source>
        <dbReference type="ARBA" id="ARBA00022807"/>
    </source>
</evidence>
<feature type="compositionally biased region" description="Basic residues" evidence="5">
    <location>
        <begin position="709"/>
        <end position="725"/>
    </location>
</feature>
<dbReference type="Gene3D" id="2.70.70.10">
    <property type="entry name" value="Glucose Permease (Domain IIA)"/>
    <property type="match status" value="1"/>
</dbReference>
<sequence length="1372" mass="151461">MSKRHKARGKSVIQMTQAGLIQKDLSTGETSRLSHRPSEMQFHSSKPSAGQFLHNPGPAQESSKNNRLHIPSPVRTETEAAPSSSQFRQKNFDFPETIDTPASYSPHTSGYGTEHPVHSTRQDFSPSASTAEDNATAPDNPQEHSPYAPEPVQYGRQDPHPSIWPPVSSHGRSEPKEHYRTHRAEESFRPAKDRENDFSPHASISEYHPENSNRQQLNHQDTEAGDFQSSGKYTEHFTGKHSDLFKNEQRPFSTVREQGQEGSASLNIDQDSYQTRDTSEHKPLPSSSDGNIPLRSRVNPVVSERESAFKEETPTYFHIEPSSDSDTGTISPKNNSSFFHNNRKHLNTRQPQPDDLPASPEKAKPFHSNNTKESANAEIITAAPHPPVQEQSKPGSHSPQRRGSAPAHNRTSQETKDNGIDLLHRETPKEIDTSGQQPSTTKGSEKPLKKVPDKTDHLQFHHKEDTLPVPKKKISQQKRQKISSQRSDKPTKVSSAPSTLSVDHSSVSKDNGVSLDHRAENPSSPAREQNIAYKKAAKDQLTRQAQKGQDLQAREEQQLHREQEKDCSFDRRSENPLFQKNRTDTDVKESAASSKKKKSAEPQGKSGHSSESKGSSQDKDSKDPKKERKQEQLAKKRKSSKLQFTDEEKPPSKIKSGIKKTAAAAASTAGVYVHRKIHKVERENSAVEGAHKAEIVAERSAVGAYRDYKKGRKYTQRHTSQKKKERLQSSSPHSKFFDGTSTSPSQTQSQSKKGLFNKYFQKRRNKKQAVQAAQAAKKSASASGTAAKTGKSTVKKAGSSLKTFAVRHKSVALAVTAIVLLIVLLMTLLQSCSVTMTESLGSITASAWPADDIEIKKADLYYTQLEANLQHKIDTVENRHSDCEEYNYNIGPIEHDQAALVSYLCAKYGSFTFNDEIKQELDRLFQEQYQYTETVKNETRTLTKSVRVGESLGNVVTSGYCSCSICCGQWAGGPTASGAYPQANHTIAVDASDPFVPMGTKVVMNGVEYTVEDTGAFARYGVQFDVYYADHASASAHGHQTWEAYLADDNGNQTVEVTTTETVKVCYVTLSSKTLTGMITGNLDSDQMERYNIYNSSRGCRQFLGSPFEQNWSGKISSYYGYRTSPTSGEVEMHNGLDIAMPEGTQILAVQDGTVQTAAYSSSYGNYIILENNDGYKTLYAHCRNLQVSAGQEVTTGDVIATVGNTGNSTGPHLHIEFSYEGEMYNPYFYLSNGTAPAYGDVPEISGEKAQAIFAEAEKYIGMPYVWGGSSPSSGFDCSGFVSYVYTATGVCNMGRLTAQGIYDICTPISAEQAQPGDLVFFKGTYNTSEVSHVGIYAGNGQMLHCGDPIQYTSINTPYWQSHLFSFGRAGN</sequence>
<dbReference type="RefSeq" id="WP_168933820.1">
    <property type="nucleotide sequence ID" value="NZ_JABAFX010000021.1"/>
</dbReference>
<dbReference type="PANTHER" id="PTHR47053">
    <property type="entry name" value="MUREIN DD-ENDOPEPTIDASE MEPH-RELATED"/>
    <property type="match status" value="1"/>
</dbReference>
<dbReference type="InterPro" id="IPR000064">
    <property type="entry name" value="NLP_P60_dom"/>
</dbReference>
<dbReference type="Pfam" id="PF01551">
    <property type="entry name" value="Peptidase_M23"/>
    <property type="match status" value="1"/>
</dbReference>
<feature type="compositionally biased region" description="Low complexity" evidence="5">
    <location>
        <begin position="653"/>
        <end position="670"/>
    </location>
</feature>
<feature type="compositionally biased region" description="Polar residues" evidence="5">
    <location>
        <begin position="250"/>
        <end position="276"/>
    </location>
</feature>
<dbReference type="InterPro" id="IPR051202">
    <property type="entry name" value="Peptidase_C40"/>
</dbReference>
<feature type="compositionally biased region" description="Polar residues" evidence="5">
    <location>
        <begin position="122"/>
        <end position="139"/>
    </location>
</feature>
<feature type="compositionally biased region" description="Polar residues" evidence="5">
    <location>
        <begin position="13"/>
        <end position="31"/>
    </location>
</feature>
<feature type="compositionally biased region" description="Polar residues" evidence="5">
    <location>
        <begin position="389"/>
        <end position="398"/>
    </location>
</feature>
<feature type="compositionally biased region" description="Basic and acidic residues" evidence="5">
    <location>
        <begin position="303"/>
        <end position="313"/>
    </location>
</feature>
<dbReference type="CDD" id="cd12797">
    <property type="entry name" value="M23_peptidase"/>
    <property type="match status" value="1"/>
</dbReference>
<feature type="compositionally biased region" description="Basic residues" evidence="5">
    <location>
        <begin position="470"/>
        <end position="481"/>
    </location>
</feature>